<dbReference type="InterPro" id="IPR043128">
    <property type="entry name" value="Rev_trsase/Diguanyl_cyclase"/>
</dbReference>
<evidence type="ECO:0000256" key="1">
    <source>
        <dbReference type="SAM" id="Phobius"/>
    </source>
</evidence>
<evidence type="ECO:0000313" key="4">
    <source>
        <dbReference type="EMBL" id="NEK57930.1"/>
    </source>
</evidence>
<dbReference type="InterPro" id="IPR000160">
    <property type="entry name" value="GGDEF_dom"/>
</dbReference>
<dbReference type="SUPFAM" id="SSF141868">
    <property type="entry name" value="EAL domain-like"/>
    <property type="match status" value="1"/>
</dbReference>
<feature type="transmembrane region" description="Helical" evidence="1">
    <location>
        <begin position="210"/>
        <end position="233"/>
    </location>
</feature>
<dbReference type="PANTHER" id="PTHR33121:SF70">
    <property type="entry name" value="SIGNALING PROTEIN YKOW"/>
    <property type="match status" value="1"/>
</dbReference>
<dbReference type="SUPFAM" id="SSF55073">
    <property type="entry name" value="Nucleotide cyclase"/>
    <property type="match status" value="1"/>
</dbReference>
<dbReference type="Pfam" id="PF00563">
    <property type="entry name" value="EAL"/>
    <property type="match status" value="1"/>
</dbReference>
<dbReference type="SMART" id="SM00267">
    <property type="entry name" value="GGDEF"/>
    <property type="match status" value="1"/>
</dbReference>
<evidence type="ECO:0000259" key="2">
    <source>
        <dbReference type="PROSITE" id="PS50883"/>
    </source>
</evidence>
<dbReference type="CDD" id="cd01948">
    <property type="entry name" value="EAL"/>
    <property type="match status" value="1"/>
</dbReference>
<dbReference type="NCBIfam" id="TIGR00254">
    <property type="entry name" value="GGDEF"/>
    <property type="match status" value="1"/>
</dbReference>
<feature type="domain" description="EAL" evidence="2">
    <location>
        <begin position="503"/>
        <end position="756"/>
    </location>
</feature>
<organism evidence="4 5">
    <name type="scientific">Geodermatophilus sabuli</name>
    <dbReference type="NCBI Taxonomy" id="1564158"/>
    <lineage>
        <taxon>Bacteria</taxon>
        <taxon>Bacillati</taxon>
        <taxon>Actinomycetota</taxon>
        <taxon>Actinomycetes</taxon>
        <taxon>Geodermatophilales</taxon>
        <taxon>Geodermatophilaceae</taxon>
        <taxon>Geodermatophilus</taxon>
    </lineage>
</organism>
<feature type="transmembrane region" description="Helical" evidence="1">
    <location>
        <begin position="245"/>
        <end position="261"/>
    </location>
</feature>
<sequence length="763" mass="79684">MERSSTRRRARSPHRTDRSLGTVRALTAALLLAYVASLVALGTGATGSLAVLAGSGKLLFIAGLVTVLAIRAVSSPRDRIAWACFAAGVASYLAGALGHEFYYASLPVVPRPSWSDLGYMGLYPLAYVGLFRMLRARVSRLTSSMWLDGIVTGLTAAALAAAVALGAVLRMAEGPAGAVVIAVAYPVADLLLLVLIAGALAVIGRGAGGVWWWVTSGMALFVVTDTLYAYQVLHGSYVTGGPLDLGWGVAFACFGLAACQASRSGGTTRLEGLGALAVPGVCALAALLLLFFGYLDGGELLAGLLALGAVLAALARTALTFRDVRALADSRRQARTDELTGLPNRRHVFEALAAVDARLATGAATAVLVVDLDRFKEINDSLGHAVGDALLCQVGPRLSAQLRGGDLLARLGGDEFVVLAADLDDIGAGALAQRLCTALREPFRLGGMSLSVDASIGIAVGPQHSRSAQELLQMADLAMYCAKANRSGATVYDEERDGSGRHRLEAVDQLRRAISGGELVLHHQPKLSLQTGQIEGVEALVRWRHPTRGLLYPDAFIELAESAGLMGPLTTAVVGLALAQRRAWADAGRDLTVAVNVSPSNLVDEHFPEEVAGLLAEHGVPPTALVLEVTESLLMEDRERAVRVLARLREAGVGVSIDDYGTGYSSLAYLAALPVTELKLDRTFVAAMTGSSRAASIVTSTLQLAHALGLTLVAEGAEDQATVDALAALGCDVVQGYHLSRPLPAEPLERWLDARRAPAGVGG</sequence>
<comment type="caution">
    <text evidence="4">The sequence shown here is derived from an EMBL/GenBank/DDBJ whole genome shotgun (WGS) entry which is preliminary data.</text>
</comment>
<feature type="transmembrane region" description="Helical" evidence="1">
    <location>
        <begin position="80"/>
        <end position="97"/>
    </location>
</feature>
<keyword evidence="1" id="KW-1133">Transmembrane helix</keyword>
<name>A0A7K3VZU3_9ACTN</name>
<keyword evidence="5" id="KW-1185">Reference proteome</keyword>
<feature type="transmembrane region" description="Helical" evidence="1">
    <location>
        <begin position="146"/>
        <end position="172"/>
    </location>
</feature>
<dbReference type="PROSITE" id="PS50887">
    <property type="entry name" value="GGDEF"/>
    <property type="match status" value="1"/>
</dbReference>
<dbReference type="InterPro" id="IPR029787">
    <property type="entry name" value="Nucleotide_cyclase"/>
</dbReference>
<protein>
    <submittedName>
        <fullName evidence="4">EAL domain-containing protein</fullName>
    </submittedName>
</protein>
<feature type="transmembrane region" description="Helical" evidence="1">
    <location>
        <begin position="273"/>
        <end position="294"/>
    </location>
</feature>
<keyword evidence="1" id="KW-0812">Transmembrane</keyword>
<dbReference type="InterPro" id="IPR035919">
    <property type="entry name" value="EAL_sf"/>
</dbReference>
<feature type="transmembrane region" description="Helical" evidence="1">
    <location>
        <begin position="178"/>
        <end position="203"/>
    </location>
</feature>
<dbReference type="PROSITE" id="PS50883">
    <property type="entry name" value="EAL"/>
    <property type="match status" value="1"/>
</dbReference>
<evidence type="ECO:0000259" key="3">
    <source>
        <dbReference type="PROSITE" id="PS50887"/>
    </source>
</evidence>
<dbReference type="Gene3D" id="3.20.20.450">
    <property type="entry name" value="EAL domain"/>
    <property type="match status" value="1"/>
</dbReference>
<dbReference type="InterPro" id="IPR050706">
    <property type="entry name" value="Cyclic-di-GMP_PDE-like"/>
</dbReference>
<feature type="transmembrane region" description="Helical" evidence="1">
    <location>
        <begin position="117"/>
        <end position="134"/>
    </location>
</feature>
<dbReference type="AlphaFoldDB" id="A0A7K3VZU3"/>
<keyword evidence="1" id="KW-0472">Membrane</keyword>
<accession>A0A7K3VZU3</accession>
<dbReference type="PANTHER" id="PTHR33121">
    <property type="entry name" value="CYCLIC DI-GMP PHOSPHODIESTERASE PDEF"/>
    <property type="match status" value="1"/>
</dbReference>
<proteinExistence type="predicted"/>
<dbReference type="CDD" id="cd01949">
    <property type="entry name" value="GGDEF"/>
    <property type="match status" value="1"/>
</dbReference>
<dbReference type="SMART" id="SM00052">
    <property type="entry name" value="EAL"/>
    <property type="match status" value="1"/>
</dbReference>
<dbReference type="RefSeq" id="WP_163481125.1">
    <property type="nucleotide sequence ID" value="NZ_JAAGWF010000008.1"/>
</dbReference>
<dbReference type="InterPro" id="IPR001633">
    <property type="entry name" value="EAL_dom"/>
</dbReference>
<dbReference type="Proteomes" id="UP000470246">
    <property type="component" value="Unassembled WGS sequence"/>
</dbReference>
<dbReference type="EMBL" id="JAAGWF010000008">
    <property type="protein sequence ID" value="NEK57930.1"/>
    <property type="molecule type" value="Genomic_DNA"/>
</dbReference>
<dbReference type="Gene3D" id="3.30.70.270">
    <property type="match status" value="1"/>
</dbReference>
<gene>
    <name evidence="4" type="ORF">GCU56_08605</name>
</gene>
<feature type="domain" description="GGDEF" evidence="3">
    <location>
        <begin position="363"/>
        <end position="494"/>
    </location>
</feature>
<reference evidence="4 5" key="1">
    <citation type="submission" date="2020-02" db="EMBL/GenBank/DDBJ databases">
        <title>Geodermatophilus sabuli CPCC 205279 I12A-02694.</title>
        <authorList>
            <person name="Jiang Z."/>
        </authorList>
    </citation>
    <scope>NUCLEOTIDE SEQUENCE [LARGE SCALE GENOMIC DNA]</scope>
    <source>
        <strain evidence="4 5">I12A-02694</strain>
    </source>
</reference>
<evidence type="ECO:0000313" key="5">
    <source>
        <dbReference type="Proteomes" id="UP000470246"/>
    </source>
</evidence>
<dbReference type="Pfam" id="PF00990">
    <property type="entry name" value="GGDEF"/>
    <property type="match status" value="1"/>
</dbReference>
<feature type="transmembrane region" description="Helical" evidence="1">
    <location>
        <begin position="21"/>
        <end position="43"/>
    </location>
</feature>
<feature type="transmembrane region" description="Helical" evidence="1">
    <location>
        <begin position="49"/>
        <end position="73"/>
    </location>
</feature>
<dbReference type="GO" id="GO:0071111">
    <property type="term" value="F:cyclic-guanylate-specific phosphodiesterase activity"/>
    <property type="evidence" value="ECO:0007669"/>
    <property type="project" value="InterPro"/>
</dbReference>